<protein>
    <recommendedName>
        <fullName evidence="5">Sensor of ECF-type sigma factor</fullName>
    </recommendedName>
</protein>
<feature type="coiled-coil region" evidence="1">
    <location>
        <begin position="67"/>
        <end position="94"/>
    </location>
</feature>
<dbReference type="AlphaFoldDB" id="A0A1B8TPN5"/>
<comment type="caution">
    <text evidence="3">The sequence shown here is derived from an EMBL/GenBank/DDBJ whole genome shotgun (WGS) entry which is preliminary data.</text>
</comment>
<evidence type="ECO:0000313" key="4">
    <source>
        <dbReference type="Proteomes" id="UP000092612"/>
    </source>
</evidence>
<dbReference type="STRING" id="996801.BW723_11765"/>
<dbReference type="RefSeq" id="WP_083139909.1">
    <property type="nucleotide sequence ID" value="NZ_CP019337.1"/>
</dbReference>
<keyword evidence="2" id="KW-0732">Signal</keyword>
<evidence type="ECO:0000256" key="1">
    <source>
        <dbReference type="SAM" id="Coils"/>
    </source>
</evidence>
<evidence type="ECO:0000256" key="2">
    <source>
        <dbReference type="SAM" id="SignalP"/>
    </source>
</evidence>
<evidence type="ECO:0000313" key="3">
    <source>
        <dbReference type="EMBL" id="OBY61566.1"/>
    </source>
</evidence>
<keyword evidence="1" id="KW-0175">Coiled coil</keyword>
<accession>A0A1B8TPN5</accession>
<evidence type="ECO:0008006" key="5">
    <source>
        <dbReference type="Google" id="ProtNLM"/>
    </source>
</evidence>
<gene>
    <name evidence="3" type="ORF">LPB301_16010</name>
</gene>
<organism evidence="3 4">
    <name type="scientific">Polaribacter reichenbachii</name>
    <dbReference type="NCBI Taxonomy" id="996801"/>
    <lineage>
        <taxon>Bacteria</taxon>
        <taxon>Pseudomonadati</taxon>
        <taxon>Bacteroidota</taxon>
        <taxon>Flavobacteriia</taxon>
        <taxon>Flavobacteriales</taxon>
        <taxon>Flavobacteriaceae</taxon>
    </lineage>
</organism>
<sequence>MKKTITFICFSIFLSISINAQMSREGRKKIKALKVAYLTEQMNLTTAEAEKFWPVYNTYNTTQYSIRNNYKASVKKVEKEYEDLSSVSEEEAKKLVALKLVTDKKLYDSQEKFTKKIESIISYKKILKLQIAEMEFGRKLMRKYKHRDRDSDRKN</sequence>
<dbReference type="OrthoDB" id="675330at2"/>
<dbReference type="EMBL" id="LSFL01000042">
    <property type="protein sequence ID" value="OBY61566.1"/>
    <property type="molecule type" value="Genomic_DNA"/>
</dbReference>
<feature type="chain" id="PRO_5008615380" description="Sensor of ECF-type sigma factor" evidence="2">
    <location>
        <begin position="21"/>
        <end position="155"/>
    </location>
</feature>
<reference evidence="4" key="1">
    <citation type="submission" date="2016-02" db="EMBL/GenBank/DDBJ databases">
        <title>Paenibacillus sp. LPB0068, isolated from Crassostrea gigas.</title>
        <authorList>
            <person name="Shin S.-K."/>
            <person name="Yi H."/>
        </authorList>
    </citation>
    <scope>NUCLEOTIDE SEQUENCE [LARGE SCALE GENOMIC DNA]</scope>
    <source>
        <strain evidence="4">KCTC 23969</strain>
    </source>
</reference>
<name>A0A1B8TPN5_9FLAO</name>
<dbReference type="Proteomes" id="UP000092612">
    <property type="component" value="Unassembled WGS sequence"/>
</dbReference>
<feature type="signal peptide" evidence="2">
    <location>
        <begin position="1"/>
        <end position="20"/>
    </location>
</feature>
<proteinExistence type="predicted"/>
<keyword evidence="4" id="KW-1185">Reference proteome</keyword>